<dbReference type="EMBL" id="QBKR01000017">
    <property type="protein sequence ID" value="PTX58305.1"/>
    <property type="molecule type" value="Genomic_DNA"/>
</dbReference>
<evidence type="ECO:0000256" key="6">
    <source>
        <dbReference type="PROSITE-ProRule" id="PRU01240"/>
    </source>
</evidence>
<evidence type="ECO:0000313" key="10">
    <source>
        <dbReference type="Proteomes" id="UP000244240"/>
    </source>
</evidence>
<dbReference type="InterPro" id="IPR036852">
    <property type="entry name" value="Peptidase_S8/S53_dom_sf"/>
</dbReference>
<dbReference type="AlphaFoldDB" id="A0A2T6BQE0"/>
<keyword evidence="2 6" id="KW-0645">Protease</keyword>
<dbReference type="Gene3D" id="3.40.50.200">
    <property type="entry name" value="Peptidase S8/S53 domain"/>
    <property type="match status" value="1"/>
</dbReference>
<dbReference type="PRINTS" id="PR00723">
    <property type="entry name" value="SUBTILISIN"/>
</dbReference>
<keyword evidence="5 6" id="KW-0720">Serine protease</keyword>
<dbReference type="SUPFAM" id="SSF52743">
    <property type="entry name" value="Subtilisin-like"/>
    <property type="match status" value="1"/>
</dbReference>
<evidence type="ECO:0000313" key="9">
    <source>
        <dbReference type="EMBL" id="PTX58305.1"/>
    </source>
</evidence>
<comment type="similarity">
    <text evidence="1 6 7">Belongs to the peptidase S8 family.</text>
</comment>
<accession>A0A2T6BQE0</accession>
<feature type="active site" description="Charge relay system" evidence="6">
    <location>
        <position position="119"/>
    </location>
</feature>
<dbReference type="GO" id="GO:0006508">
    <property type="term" value="P:proteolysis"/>
    <property type="evidence" value="ECO:0007669"/>
    <property type="project" value="UniProtKB-KW"/>
</dbReference>
<evidence type="ECO:0000256" key="1">
    <source>
        <dbReference type="ARBA" id="ARBA00011073"/>
    </source>
</evidence>
<dbReference type="InterPro" id="IPR034202">
    <property type="entry name" value="Subtilisin_Carlsberg-like"/>
</dbReference>
<dbReference type="InterPro" id="IPR023827">
    <property type="entry name" value="Peptidase_S8_Asp-AS"/>
</dbReference>
<keyword evidence="10" id="KW-1185">Reference proteome</keyword>
<dbReference type="GO" id="GO:0004252">
    <property type="term" value="F:serine-type endopeptidase activity"/>
    <property type="evidence" value="ECO:0007669"/>
    <property type="project" value="UniProtKB-UniRule"/>
</dbReference>
<dbReference type="GO" id="GO:0046872">
    <property type="term" value="F:metal ion binding"/>
    <property type="evidence" value="ECO:0007669"/>
    <property type="project" value="UniProtKB-KW"/>
</dbReference>
<name>A0A2T6BQE0_9BACL</name>
<reference evidence="9 10" key="1">
    <citation type="submission" date="2018-04" db="EMBL/GenBank/DDBJ databases">
        <title>Genomic Encyclopedia of Archaeal and Bacterial Type Strains, Phase II (KMG-II): from individual species to whole genera.</title>
        <authorList>
            <person name="Goeker M."/>
        </authorList>
    </citation>
    <scope>NUCLEOTIDE SEQUENCE [LARGE SCALE GENOMIC DNA]</scope>
    <source>
        <strain evidence="9 10">DSM 45787</strain>
    </source>
</reference>
<dbReference type="Proteomes" id="UP000244240">
    <property type="component" value="Unassembled WGS sequence"/>
</dbReference>
<proteinExistence type="inferred from homology"/>
<dbReference type="PROSITE" id="PS00137">
    <property type="entry name" value="SUBTILASE_HIS"/>
    <property type="match status" value="1"/>
</dbReference>
<feature type="active site" description="Charge relay system" evidence="6">
    <location>
        <position position="152"/>
    </location>
</feature>
<dbReference type="PANTHER" id="PTHR43806:SF11">
    <property type="entry name" value="CEREVISIN-RELATED"/>
    <property type="match status" value="1"/>
</dbReference>
<comment type="caution">
    <text evidence="9">The sequence shown here is derived from an EMBL/GenBank/DDBJ whole genome shotgun (WGS) entry which is preliminary data.</text>
</comment>
<dbReference type="InterPro" id="IPR023828">
    <property type="entry name" value="Peptidase_S8_Ser-AS"/>
</dbReference>
<evidence type="ECO:0000256" key="3">
    <source>
        <dbReference type="ARBA" id="ARBA00022723"/>
    </source>
</evidence>
<protein>
    <submittedName>
        <fullName evidence="9">Subtilisin/minor extracellular protease Epr</fullName>
    </submittedName>
</protein>
<feature type="active site" description="Charge relay system" evidence="6">
    <location>
        <position position="311"/>
    </location>
</feature>
<evidence type="ECO:0000259" key="8">
    <source>
        <dbReference type="Pfam" id="PF00082"/>
    </source>
</evidence>
<dbReference type="PROSITE" id="PS51892">
    <property type="entry name" value="SUBTILASE"/>
    <property type="match status" value="1"/>
</dbReference>
<dbReference type="InterPro" id="IPR022398">
    <property type="entry name" value="Peptidase_S8_His-AS"/>
</dbReference>
<dbReference type="PANTHER" id="PTHR43806">
    <property type="entry name" value="PEPTIDASE S8"/>
    <property type="match status" value="1"/>
</dbReference>
<evidence type="ECO:0000256" key="7">
    <source>
        <dbReference type="RuleBase" id="RU003355"/>
    </source>
</evidence>
<feature type="domain" description="Peptidase S8/S53" evidence="8">
    <location>
        <begin position="110"/>
        <end position="354"/>
    </location>
</feature>
<keyword evidence="3" id="KW-0479">Metal-binding</keyword>
<dbReference type="PROSITE" id="PS00136">
    <property type="entry name" value="SUBTILASE_ASP"/>
    <property type="match status" value="1"/>
</dbReference>
<evidence type="ECO:0000256" key="5">
    <source>
        <dbReference type="ARBA" id="ARBA00022825"/>
    </source>
</evidence>
<dbReference type="RefSeq" id="WP_108024634.1">
    <property type="nucleotide sequence ID" value="NZ_QBKR01000017.1"/>
</dbReference>
<dbReference type="CDD" id="cd07477">
    <property type="entry name" value="Peptidases_S8_Subtilisin_subset"/>
    <property type="match status" value="1"/>
</dbReference>
<evidence type="ECO:0000256" key="4">
    <source>
        <dbReference type="ARBA" id="ARBA00022801"/>
    </source>
</evidence>
<dbReference type="InterPro" id="IPR000209">
    <property type="entry name" value="Peptidase_S8/S53_dom"/>
</dbReference>
<dbReference type="InterPro" id="IPR050131">
    <property type="entry name" value="Peptidase_S8_subtilisin-like"/>
</dbReference>
<sequence length="364" mass="39098">MPNDPNVRYIFLTKKRAVVDRIRKSGGRIDYVSRHSGLISARIPAREANQLLKQSDVLLSEKDGALSLPKPKVRRILTREEYEEAVRAARQTLTWNIRRVWDGRPPVTAGRGIRVGVIDTGIDLNHPDLRRNIRGGVNFVNPGRLPQDGNGHGTHVAGILAARSNRVGVVGVAPSAGLYTIKVLDNKGTGTLTDLIRGIDWGIDHRMHILNLSLAIGFDTPASLVRAVNAAVNRGILVICAAGNSGNTRGTGDNIESPGRIPAAVAVAATNRSNRRASFSSTGSALDLSAPGVNIPSAYIDDRYAILSGTSMAAPHVSGVAAVFRQRGLTPSQTLRRLYQRAIPLGPVRLYGKGLVRIRPLKSG</sequence>
<gene>
    <name evidence="9" type="ORF">C8P63_11752</name>
</gene>
<keyword evidence="4 6" id="KW-0378">Hydrolase</keyword>
<dbReference type="InterPro" id="IPR015500">
    <property type="entry name" value="Peptidase_S8_subtilisin-rel"/>
</dbReference>
<dbReference type="Pfam" id="PF00082">
    <property type="entry name" value="Peptidase_S8"/>
    <property type="match status" value="1"/>
</dbReference>
<evidence type="ECO:0000256" key="2">
    <source>
        <dbReference type="ARBA" id="ARBA00022670"/>
    </source>
</evidence>
<dbReference type="OrthoDB" id="9798386at2"/>
<dbReference type="PROSITE" id="PS00138">
    <property type="entry name" value="SUBTILASE_SER"/>
    <property type="match status" value="1"/>
</dbReference>
<organism evidence="9 10">
    <name type="scientific">Melghirimyces profundicolus</name>
    <dbReference type="NCBI Taxonomy" id="1242148"/>
    <lineage>
        <taxon>Bacteria</taxon>
        <taxon>Bacillati</taxon>
        <taxon>Bacillota</taxon>
        <taxon>Bacilli</taxon>
        <taxon>Bacillales</taxon>
        <taxon>Thermoactinomycetaceae</taxon>
        <taxon>Melghirimyces</taxon>
    </lineage>
</organism>